<keyword evidence="4" id="KW-0812">Transmembrane</keyword>
<dbReference type="PANTHER" id="PTHR43630">
    <property type="entry name" value="POLY-BETA-1,6-N-ACETYL-D-GLUCOSAMINE SYNTHASE"/>
    <property type="match status" value="1"/>
</dbReference>
<keyword evidence="2 6" id="KW-0328">Glycosyltransferase</keyword>
<keyword evidence="3 6" id="KW-0808">Transferase</keyword>
<keyword evidence="4" id="KW-0472">Membrane</keyword>
<dbReference type="GO" id="GO:0016757">
    <property type="term" value="F:glycosyltransferase activity"/>
    <property type="evidence" value="ECO:0007669"/>
    <property type="project" value="UniProtKB-KW"/>
</dbReference>
<comment type="similarity">
    <text evidence="1">Belongs to the glycosyltransferase 2 family.</text>
</comment>
<name>A0ABT0H4M7_9FLAO</name>
<keyword evidence="4" id="KW-1133">Transmembrane helix</keyword>
<comment type="caution">
    <text evidence="6">The sequence shown here is derived from an EMBL/GenBank/DDBJ whole genome shotgun (WGS) entry which is preliminary data.</text>
</comment>
<evidence type="ECO:0000256" key="1">
    <source>
        <dbReference type="ARBA" id="ARBA00006739"/>
    </source>
</evidence>
<dbReference type="PANTHER" id="PTHR43630:SF1">
    <property type="entry name" value="POLY-BETA-1,6-N-ACETYL-D-GLUCOSAMINE SYNTHASE"/>
    <property type="match status" value="1"/>
</dbReference>
<evidence type="ECO:0000259" key="5">
    <source>
        <dbReference type="Pfam" id="PF00535"/>
    </source>
</evidence>
<dbReference type="Gene3D" id="3.90.550.10">
    <property type="entry name" value="Spore Coat Polysaccharide Biosynthesis Protein SpsA, Chain A"/>
    <property type="match status" value="1"/>
</dbReference>
<feature type="transmembrane region" description="Helical" evidence="4">
    <location>
        <begin position="340"/>
        <end position="359"/>
    </location>
</feature>
<sequence>MLILILLITVAYLFLIGSFVYGFDKISDFKLTDTSPKTKFSVVIPFRNESKNLPQLLASVVALNYPKSLFEILFIDDESTDNSVDLIRTTLSNFDQLDISVVPNTRTTKSPKKDAITTAIALAKYDWIVTTDADCELPKYWLDTFDNYSHTRQLNMLVAPVTFKAPDSFFQRFQLLDILSLQGATIGSFGIHKPFLCNGANLAYTKDFFYTVNGFEGNTKIASGDDIFLLEKAVKHDTSGVQYIKSSHSIVTTQAQQNLSALKAQRVRWASKTSSYKNGFGKLTGFIVLLMNALLVCLPLLYVLQIISLKTLMYTFSIKLLIDFLLIFKTARFFNQEQYLSSYLFSSLIYPFFSVYIAFTSMFKGYKWKDRAYSK</sequence>
<dbReference type="SUPFAM" id="SSF53448">
    <property type="entry name" value="Nucleotide-diphospho-sugar transferases"/>
    <property type="match status" value="1"/>
</dbReference>
<dbReference type="RefSeq" id="WP_248411673.1">
    <property type="nucleotide sequence ID" value="NZ_JALPQF010000001.1"/>
</dbReference>
<reference evidence="6" key="1">
    <citation type="submission" date="2022-04" db="EMBL/GenBank/DDBJ databases">
        <authorList>
            <person name="Ren T."/>
        </authorList>
    </citation>
    <scope>NUCLEOTIDE SEQUENCE</scope>
    <source>
        <strain evidence="6">F63249</strain>
    </source>
</reference>
<evidence type="ECO:0000256" key="4">
    <source>
        <dbReference type="SAM" id="Phobius"/>
    </source>
</evidence>
<evidence type="ECO:0000256" key="3">
    <source>
        <dbReference type="ARBA" id="ARBA00022679"/>
    </source>
</evidence>
<dbReference type="InterPro" id="IPR029044">
    <property type="entry name" value="Nucleotide-diphossugar_trans"/>
</dbReference>
<accession>A0ABT0H4M7</accession>
<organism evidence="6 7">
    <name type="scientific">Psychroserpens algicola</name>
    <dbReference type="NCBI Taxonomy" id="1719034"/>
    <lineage>
        <taxon>Bacteria</taxon>
        <taxon>Pseudomonadati</taxon>
        <taxon>Bacteroidota</taxon>
        <taxon>Flavobacteriia</taxon>
        <taxon>Flavobacteriales</taxon>
        <taxon>Flavobacteriaceae</taxon>
        <taxon>Psychroserpens</taxon>
    </lineage>
</organism>
<evidence type="ECO:0000313" key="6">
    <source>
        <dbReference type="EMBL" id="MCK8479318.1"/>
    </source>
</evidence>
<dbReference type="Pfam" id="PF00535">
    <property type="entry name" value="Glycos_transf_2"/>
    <property type="match status" value="1"/>
</dbReference>
<proteinExistence type="inferred from homology"/>
<dbReference type="EMBL" id="JALPQF010000001">
    <property type="protein sequence ID" value="MCK8479318.1"/>
    <property type="molecule type" value="Genomic_DNA"/>
</dbReference>
<protein>
    <submittedName>
        <fullName evidence="6">Glycosyltransferase</fullName>
        <ecNumber evidence="6">2.4.-.-</ecNumber>
    </submittedName>
</protein>
<evidence type="ECO:0000256" key="2">
    <source>
        <dbReference type="ARBA" id="ARBA00022676"/>
    </source>
</evidence>
<dbReference type="EC" id="2.4.-.-" evidence="6"/>
<evidence type="ECO:0000313" key="7">
    <source>
        <dbReference type="Proteomes" id="UP001203687"/>
    </source>
</evidence>
<gene>
    <name evidence="6" type="ORF">MUY34_01730</name>
</gene>
<keyword evidence="7" id="KW-1185">Reference proteome</keyword>
<feature type="domain" description="Glycosyltransferase 2-like" evidence="5">
    <location>
        <begin position="41"/>
        <end position="142"/>
    </location>
</feature>
<feature type="transmembrane region" description="Helical" evidence="4">
    <location>
        <begin position="311"/>
        <end position="328"/>
    </location>
</feature>
<feature type="transmembrane region" description="Helical" evidence="4">
    <location>
        <begin position="283"/>
        <end position="304"/>
    </location>
</feature>
<dbReference type="InterPro" id="IPR001173">
    <property type="entry name" value="Glyco_trans_2-like"/>
</dbReference>
<dbReference type="Proteomes" id="UP001203687">
    <property type="component" value="Unassembled WGS sequence"/>
</dbReference>